<dbReference type="AlphaFoldDB" id="A0A168KLA1"/>
<dbReference type="GO" id="GO:0016579">
    <property type="term" value="P:protein deubiquitination"/>
    <property type="evidence" value="ECO:0007669"/>
    <property type="project" value="TreeGrafter"/>
</dbReference>
<evidence type="ECO:0000313" key="10">
    <source>
        <dbReference type="EMBL" id="OAA81850.1"/>
    </source>
</evidence>
<dbReference type="Proteomes" id="UP000076881">
    <property type="component" value="Unassembled WGS sequence"/>
</dbReference>
<keyword evidence="5 6" id="KW-0788">Thiol protease</keyword>
<dbReference type="STRING" id="1081108.A0A168KLA1"/>
<keyword evidence="2 6" id="KW-0645">Protease</keyword>
<feature type="site" description="Important for enzyme activity" evidence="6">
    <location>
        <position position="297"/>
    </location>
</feature>
<feature type="compositionally biased region" description="Basic residues" evidence="8">
    <location>
        <begin position="255"/>
        <end position="275"/>
    </location>
</feature>
<dbReference type="GO" id="GO:0005737">
    <property type="term" value="C:cytoplasm"/>
    <property type="evidence" value="ECO:0007669"/>
    <property type="project" value="TreeGrafter"/>
</dbReference>
<keyword evidence="4 6" id="KW-0378">Hydrolase</keyword>
<evidence type="ECO:0000256" key="3">
    <source>
        <dbReference type="ARBA" id="ARBA00022786"/>
    </source>
</evidence>
<dbReference type="PRINTS" id="PR00707">
    <property type="entry name" value="UBCTHYDRLASE"/>
</dbReference>
<dbReference type="InterPro" id="IPR036959">
    <property type="entry name" value="Peptidase_C12_UCH_sf"/>
</dbReference>
<accession>A0A168KLA1</accession>
<feature type="region of interest" description="Disordered" evidence="8">
    <location>
        <begin position="254"/>
        <end position="276"/>
    </location>
</feature>
<proteinExistence type="inferred from homology"/>
<dbReference type="GO" id="GO:0004843">
    <property type="term" value="F:cysteine-type deubiquitinase activity"/>
    <property type="evidence" value="ECO:0007669"/>
    <property type="project" value="UniProtKB-UniRule"/>
</dbReference>
<organism evidence="10 11">
    <name type="scientific">Akanthomyces lecanii RCEF 1005</name>
    <dbReference type="NCBI Taxonomy" id="1081108"/>
    <lineage>
        <taxon>Eukaryota</taxon>
        <taxon>Fungi</taxon>
        <taxon>Dikarya</taxon>
        <taxon>Ascomycota</taxon>
        <taxon>Pezizomycotina</taxon>
        <taxon>Sordariomycetes</taxon>
        <taxon>Hypocreomycetidae</taxon>
        <taxon>Hypocreales</taxon>
        <taxon>Cordycipitaceae</taxon>
        <taxon>Akanthomyces</taxon>
        <taxon>Cordyceps confragosa</taxon>
    </lineage>
</organism>
<evidence type="ECO:0000256" key="5">
    <source>
        <dbReference type="ARBA" id="ARBA00022807"/>
    </source>
</evidence>
<dbReference type="SUPFAM" id="SSF54001">
    <property type="entry name" value="Cysteine proteinases"/>
    <property type="match status" value="1"/>
</dbReference>
<evidence type="ECO:0000256" key="7">
    <source>
        <dbReference type="RuleBase" id="RU361215"/>
    </source>
</evidence>
<dbReference type="PROSITE" id="PS52048">
    <property type="entry name" value="UCH_DOMAIN"/>
    <property type="match status" value="1"/>
</dbReference>
<dbReference type="GO" id="GO:0006511">
    <property type="term" value="P:ubiquitin-dependent protein catabolic process"/>
    <property type="evidence" value="ECO:0007669"/>
    <property type="project" value="UniProtKB-UniRule"/>
</dbReference>
<dbReference type="InterPro" id="IPR038765">
    <property type="entry name" value="Papain-like_cys_pep_sf"/>
</dbReference>
<name>A0A168KLA1_CORDF</name>
<evidence type="ECO:0000256" key="8">
    <source>
        <dbReference type="SAM" id="MobiDB-lite"/>
    </source>
</evidence>
<comment type="catalytic activity">
    <reaction evidence="1 6 7">
        <text>Thiol-dependent hydrolysis of ester, thioester, amide, peptide and isopeptide bonds formed by the C-terminal Gly of ubiquitin (a 76-residue protein attached to proteins as an intracellular targeting signal).</text>
        <dbReference type="EC" id="3.4.19.12"/>
    </reaction>
</comment>
<dbReference type="CDD" id="cd09617">
    <property type="entry name" value="Peptidase_C12_UCH37_BAP1"/>
    <property type="match status" value="1"/>
</dbReference>
<feature type="site" description="Transition state stabilizer" evidence="6">
    <location>
        <position position="174"/>
    </location>
</feature>
<keyword evidence="3 6" id="KW-0833">Ubl conjugation pathway</keyword>
<evidence type="ECO:0000256" key="6">
    <source>
        <dbReference type="PROSITE-ProRule" id="PRU01393"/>
    </source>
</evidence>
<keyword evidence="11" id="KW-1185">Reference proteome</keyword>
<feature type="active site" description="Proton donor" evidence="6">
    <location>
        <position position="282"/>
    </location>
</feature>
<comment type="similarity">
    <text evidence="6 7">Belongs to the peptidase C12 family.</text>
</comment>
<dbReference type="FunFam" id="3.40.532.10:FF:000010">
    <property type="entry name" value="Ubiquitin carboxyl-terminal hydrolase"/>
    <property type="match status" value="1"/>
</dbReference>
<comment type="caution">
    <text evidence="10">The sequence shown here is derived from an EMBL/GenBank/DDBJ whole genome shotgun (WGS) entry which is preliminary data.</text>
</comment>
<dbReference type="PANTHER" id="PTHR10589">
    <property type="entry name" value="UBIQUITIN CARBOXYL-TERMINAL HYDROLASE"/>
    <property type="match status" value="1"/>
</dbReference>
<gene>
    <name evidence="10" type="ORF">LEL_01395</name>
</gene>
<reference evidence="10 11" key="1">
    <citation type="journal article" date="2016" name="Genome Biol. Evol.">
        <title>Divergent and convergent evolution of fungal pathogenicity.</title>
        <authorList>
            <person name="Shang Y."/>
            <person name="Xiao G."/>
            <person name="Zheng P."/>
            <person name="Cen K."/>
            <person name="Zhan S."/>
            <person name="Wang C."/>
        </authorList>
    </citation>
    <scope>NUCLEOTIDE SEQUENCE [LARGE SCALE GENOMIC DNA]</scope>
    <source>
        <strain evidence="10 11">RCEF 1005</strain>
    </source>
</reference>
<dbReference type="OrthoDB" id="1924260at2759"/>
<evidence type="ECO:0000256" key="2">
    <source>
        <dbReference type="ARBA" id="ARBA00022670"/>
    </source>
</evidence>
<sequence>MQLRNRRVANKLPERDSPPPSGRRRSKRLARPGIVVQIRRKKPDGKTASRKMSQSDLASGEKRRNPKRKAAAPPQSHVLPDNLLEEAMRPLTSEEIEEWDGWIELESEPAFFTTILKDLGVKDVKVQELFTLDQDSLDILPKPVYGLIFLFQYAPFVDDDDAAEVTGPVWFANQTTSNACATVALLNIVMNHTDINLGSELETFKEATADMSTAVRGYELGRNKFIRKTHNSFARRMDCLNADLFLEGEASDTKTRKRAQASRNTSRKKKPKKRHSNDYGYHFVAYVPSGGFVWELDGLRGKPRKLGRIDGDCWTNIARPHIEARMLQYEESQLSFNLLSLCQSTFQKYKKAVRVALATVHFLDARMKTQHGDTYSKLVTDGDIQLDTNDALLLAEYDLKPEDVIGELATVSLKSRVVEGNLSASEGASLRRQFVIEARAVMGEYRGETMVAMADEGRVTARKKDYGTVLHKWISKLAEKGVLEDIVKLSA</sequence>
<dbReference type="Gene3D" id="3.40.532.10">
    <property type="entry name" value="Peptidase C12, ubiquitin carboxyl-terminal hydrolase"/>
    <property type="match status" value="1"/>
</dbReference>
<feature type="active site" description="Nucleophile" evidence="6">
    <location>
        <position position="180"/>
    </location>
</feature>
<dbReference type="InterPro" id="IPR001578">
    <property type="entry name" value="Peptidase_C12_UCH"/>
</dbReference>
<dbReference type="EMBL" id="AZHF01000001">
    <property type="protein sequence ID" value="OAA81850.1"/>
    <property type="molecule type" value="Genomic_DNA"/>
</dbReference>
<feature type="region of interest" description="Disordered" evidence="8">
    <location>
        <begin position="1"/>
        <end position="78"/>
    </location>
</feature>
<protein>
    <recommendedName>
        <fullName evidence="7">Ubiquitin carboxyl-terminal hydrolase</fullName>
        <ecNumber evidence="7">3.4.19.12</ecNumber>
    </recommendedName>
</protein>
<evidence type="ECO:0000256" key="4">
    <source>
        <dbReference type="ARBA" id="ARBA00022801"/>
    </source>
</evidence>
<dbReference type="EC" id="3.4.19.12" evidence="7"/>
<dbReference type="Pfam" id="PF01088">
    <property type="entry name" value="Peptidase_C12"/>
    <property type="match status" value="1"/>
</dbReference>
<dbReference type="PANTHER" id="PTHR10589:SF29">
    <property type="entry name" value="UBIQUITIN CARBOXYL-TERMINAL HYDROLASE"/>
    <property type="match status" value="1"/>
</dbReference>
<feature type="domain" description="UCH catalytic" evidence="9">
    <location>
        <begin position="101"/>
        <end position="343"/>
    </location>
</feature>
<evidence type="ECO:0000256" key="1">
    <source>
        <dbReference type="ARBA" id="ARBA00000707"/>
    </source>
</evidence>
<evidence type="ECO:0000259" key="9">
    <source>
        <dbReference type="PROSITE" id="PS52048"/>
    </source>
</evidence>
<evidence type="ECO:0000313" key="11">
    <source>
        <dbReference type="Proteomes" id="UP000076881"/>
    </source>
</evidence>